<comment type="caution">
    <text evidence="8">The sequence shown here is derived from an EMBL/GenBank/DDBJ whole genome shotgun (WGS) entry which is preliminary data.</text>
</comment>
<dbReference type="AlphaFoldDB" id="A0A942WF92"/>
<evidence type="ECO:0000256" key="2">
    <source>
        <dbReference type="ARBA" id="ARBA00022448"/>
    </source>
</evidence>
<dbReference type="PANTHER" id="PTHR23530:SF1">
    <property type="entry name" value="PERMEASE, MAJOR FACILITATOR SUPERFAMILY-RELATED"/>
    <property type="match status" value="1"/>
</dbReference>
<feature type="transmembrane region" description="Helical" evidence="6">
    <location>
        <begin position="264"/>
        <end position="281"/>
    </location>
</feature>
<organism evidence="8 9">
    <name type="scientific">Amedibacillus dolichus</name>
    <dbReference type="NCBI Taxonomy" id="31971"/>
    <lineage>
        <taxon>Bacteria</taxon>
        <taxon>Bacillati</taxon>
        <taxon>Bacillota</taxon>
        <taxon>Erysipelotrichia</taxon>
        <taxon>Erysipelotrichales</taxon>
        <taxon>Erysipelotrichaceae</taxon>
        <taxon>Amedibacillus</taxon>
    </lineage>
</organism>
<feature type="transmembrane region" description="Helical" evidence="6">
    <location>
        <begin position="7"/>
        <end position="29"/>
    </location>
</feature>
<feature type="transmembrane region" description="Helical" evidence="6">
    <location>
        <begin position="126"/>
        <end position="149"/>
    </location>
</feature>
<dbReference type="Proteomes" id="UP000753219">
    <property type="component" value="Unassembled WGS sequence"/>
</dbReference>
<dbReference type="GO" id="GO:0022857">
    <property type="term" value="F:transmembrane transporter activity"/>
    <property type="evidence" value="ECO:0007669"/>
    <property type="project" value="InterPro"/>
</dbReference>
<keyword evidence="4 6" id="KW-1133">Transmembrane helix</keyword>
<proteinExistence type="predicted"/>
<feature type="transmembrane region" description="Helical" evidence="6">
    <location>
        <begin position="68"/>
        <end position="85"/>
    </location>
</feature>
<keyword evidence="5 6" id="KW-0472">Membrane</keyword>
<feature type="transmembrane region" description="Helical" evidence="6">
    <location>
        <begin position="325"/>
        <end position="345"/>
    </location>
</feature>
<evidence type="ECO:0000259" key="7">
    <source>
        <dbReference type="PROSITE" id="PS50850"/>
    </source>
</evidence>
<name>A0A942WF92_9FIRM</name>
<feature type="transmembrane region" description="Helical" evidence="6">
    <location>
        <begin position="351"/>
        <end position="373"/>
    </location>
</feature>
<evidence type="ECO:0000256" key="5">
    <source>
        <dbReference type="ARBA" id="ARBA00023136"/>
    </source>
</evidence>
<dbReference type="InterPro" id="IPR011701">
    <property type="entry name" value="MFS"/>
</dbReference>
<feature type="transmembrane region" description="Helical" evidence="6">
    <location>
        <begin position="199"/>
        <end position="221"/>
    </location>
</feature>
<dbReference type="Pfam" id="PF07690">
    <property type="entry name" value="MFS_1"/>
    <property type="match status" value="1"/>
</dbReference>
<dbReference type="PANTHER" id="PTHR23530">
    <property type="entry name" value="TRANSPORT PROTEIN-RELATED"/>
    <property type="match status" value="1"/>
</dbReference>
<reference evidence="8" key="1">
    <citation type="submission" date="2021-02" db="EMBL/GenBank/DDBJ databases">
        <title>Infant gut strain persistence is associated with maternal origin, phylogeny, and functional potential including surface adhesion and iron acquisition.</title>
        <authorList>
            <person name="Lou Y.C."/>
        </authorList>
    </citation>
    <scope>NUCLEOTIDE SEQUENCE</scope>
    <source>
        <strain evidence="8">L3_108_103G1_dasL3_108_103G1_concoct_2</strain>
    </source>
</reference>
<dbReference type="RefSeq" id="WP_022420661.1">
    <property type="nucleotide sequence ID" value="NZ_CAUFDR010000005.1"/>
</dbReference>
<feature type="domain" description="Major facilitator superfamily (MFS) profile" evidence="7">
    <location>
        <begin position="1"/>
        <end position="377"/>
    </location>
</feature>
<gene>
    <name evidence="8" type="ORF">KHZ85_02095</name>
</gene>
<evidence type="ECO:0000256" key="6">
    <source>
        <dbReference type="SAM" id="Phobius"/>
    </source>
</evidence>
<dbReference type="SUPFAM" id="SSF103473">
    <property type="entry name" value="MFS general substrate transporter"/>
    <property type="match status" value="1"/>
</dbReference>
<accession>A0A942WF92</accession>
<keyword evidence="2" id="KW-0813">Transport</keyword>
<dbReference type="CDD" id="cd06174">
    <property type="entry name" value="MFS"/>
    <property type="match status" value="1"/>
</dbReference>
<comment type="subcellular location">
    <subcellularLocation>
        <location evidence="1">Cell membrane</location>
        <topology evidence="1">Multi-pass membrane protein</topology>
    </subcellularLocation>
</comment>
<dbReference type="InterPro" id="IPR036259">
    <property type="entry name" value="MFS_trans_sf"/>
</dbReference>
<evidence type="ECO:0000313" key="8">
    <source>
        <dbReference type="EMBL" id="MBS4883536.1"/>
    </source>
</evidence>
<protein>
    <submittedName>
        <fullName evidence="8">MFS transporter</fullName>
    </submittedName>
</protein>
<evidence type="ECO:0000313" key="9">
    <source>
        <dbReference type="Proteomes" id="UP000753219"/>
    </source>
</evidence>
<feature type="transmembrane region" description="Helical" evidence="6">
    <location>
        <begin position="35"/>
        <end position="56"/>
    </location>
</feature>
<evidence type="ECO:0000256" key="1">
    <source>
        <dbReference type="ARBA" id="ARBA00004651"/>
    </source>
</evidence>
<dbReference type="InterPro" id="IPR020846">
    <property type="entry name" value="MFS_dom"/>
</dbReference>
<feature type="transmembrane region" description="Helical" evidence="6">
    <location>
        <begin position="97"/>
        <end position="114"/>
    </location>
</feature>
<dbReference type="PROSITE" id="PS50850">
    <property type="entry name" value="MFS"/>
    <property type="match status" value="1"/>
</dbReference>
<dbReference type="EMBL" id="JAGZMZ010000003">
    <property type="protein sequence ID" value="MBS4883536.1"/>
    <property type="molecule type" value="Genomic_DNA"/>
</dbReference>
<dbReference type="Gene3D" id="1.20.1250.20">
    <property type="entry name" value="MFS general substrate transporter like domains"/>
    <property type="match status" value="1"/>
</dbReference>
<evidence type="ECO:0000256" key="4">
    <source>
        <dbReference type="ARBA" id="ARBA00022989"/>
    </source>
</evidence>
<feature type="transmembrane region" description="Helical" evidence="6">
    <location>
        <begin position="233"/>
        <end position="252"/>
    </location>
</feature>
<sequence>MKYNKYVFYVLAFLQGLVFYSAVAMLYRLERGLSASQIGIIEGIHTILMVVLEVPWGYLGDRIGYKKILLLCNLLFFISKLMFWQANSFFDFLAERLLLSVVISGISGCDIALLDNSIKPQERARVFGVYRMVDAFGCICSGLAFTLFFKENYEMAAFATVIAYLLAFLITFLLKDCESKREKLSMYGVYKAFMKQKHILLLLIASALFMETMHTITVFYAQLQYERVHITMQYFGILYIILQFFAMMSGWSGKFVKGFGKKKLTLLLFFIATIGCLLLLVTTSAVVSVLSLALLVLCNSLYLPLFDVYENESIGITMRASMLSFYAVIMNGISAILPTCFGLAADISLSFVYLLGLIFIIIAIGLFLFWQYICERKV</sequence>
<dbReference type="GO" id="GO:0005886">
    <property type="term" value="C:plasma membrane"/>
    <property type="evidence" value="ECO:0007669"/>
    <property type="project" value="UniProtKB-SubCell"/>
</dbReference>
<dbReference type="InterPro" id="IPR053160">
    <property type="entry name" value="MFS_DHA3_Transporter"/>
</dbReference>
<keyword evidence="3 6" id="KW-0812">Transmembrane</keyword>
<evidence type="ECO:0000256" key="3">
    <source>
        <dbReference type="ARBA" id="ARBA00022692"/>
    </source>
</evidence>
<feature type="transmembrane region" description="Helical" evidence="6">
    <location>
        <begin position="155"/>
        <end position="174"/>
    </location>
</feature>